<comment type="similarity">
    <text evidence="1">Belongs to the LysR transcriptional regulatory family.</text>
</comment>
<keyword evidence="2" id="KW-0805">Transcription regulation</keyword>
<dbReference type="PANTHER" id="PTHR30427">
    <property type="entry name" value="TRANSCRIPTIONAL ACTIVATOR PROTEIN LYSR"/>
    <property type="match status" value="1"/>
</dbReference>
<dbReference type="AlphaFoldDB" id="A0A2S0NAA8"/>
<dbReference type="PANTHER" id="PTHR30427:SF1">
    <property type="entry name" value="TRANSCRIPTIONAL ACTIVATOR PROTEIN LYSR"/>
    <property type="match status" value="1"/>
</dbReference>
<feature type="domain" description="HTH lysR-type" evidence="5">
    <location>
        <begin position="1"/>
        <end position="58"/>
    </location>
</feature>
<dbReference type="Gene3D" id="1.10.10.10">
    <property type="entry name" value="Winged helix-like DNA-binding domain superfamily/Winged helix DNA-binding domain"/>
    <property type="match status" value="1"/>
</dbReference>
<dbReference type="PRINTS" id="PR00039">
    <property type="entry name" value="HTHLYSR"/>
</dbReference>
<dbReference type="KEGG" id="phr:C6569_08550"/>
<evidence type="ECO:0000256" key="1">
    <source>
        <dbReference type="ARBA" id="ARBA00009437"/>
    </source>
</evidence>
<dbReference type="PROSITE" id="PS50931">
    <property type="entry name" value="HTH_LYSR"/>
    <property type="match status" value="1"/>
</dbReference>
<evidence type="ECO:0000313" key="6">
    <source>
        <dbReference type="EMBL" id="AVO45104.1"/>
    </source>
</evidence>
<dbReference type="Proteomes" id="UP000237889">
    <property type="component" value="Chromosome"/>
</dbReference>
<dbReference type="Gene3D" id="3.40.190.290">
    <property type="match status" value="1"/>
</dbReference>
<keyword evidence="4" id="KW-0804">Transcription</keyword>
<organism evidence="6 7">
    <name type="scientific">Phreatobacter cathodiphilus</name>
    <dbReference type="NCBI Taxonomy" id="1868589"/>
    <lineage>
        <taxon>Bacteria</taxon>
        <taxon>Pseudomonadati</taxon>
        <taxon>Pseudomonadota</taxon>
        <taxon>Alphaproteobacteria</taxon>
        <taxon>Hyphomicrobiales</taxon>
        <taxon>Phreatobacteraceae</taxon>
        <taxon>Phreatobacter</taxon>
    </lineage>
</organism>
<evidence type="ECO:0000256" key="2">
    <source>
        <dbReference type="ARBA" id="ARBA00023015"/>
    </source>
</evidence>
<dbReference type="InterPro" id="IPR000847">
    <property type="entry name" value="LysR_HTH_N"/>
</dbReference>
<evidence type="ECO:0000256" key="3">
    <source>
        <dbReference type="ARBA" id="ARBA00023125"/>
    </source>
</evidence>
<dbReference type="SUPFAM" id="SSF46785">
    <property type="entry name" value="Winged helix' DNA-binding domain"/>
    <property type="match status" value="1"/>
</dbReference>
<evidence type="ECO:0000313" key="7">
    <source>
        <dbReference type="Proteomes" id="UP000237889"/>
    </source>
</evidence>
<name>A0A2S0NAA8_9HYPH</name>
<accession>A0A2S0NAA8</accession>
<proteinExistence type="inferred from homology"/>
<dbReference type="InterPro" id="IPR036388">
    <property type="entry name" value="WH-like_DNA-bd_sf"/>
</dbReference>
<keyword evidence="7" id="KW-1185">Reference proteome</keyword>
<gene>
    <name evidence="6" type="ORF">C6569_08550</name>
</gene>
<dbReference type="GO" id="GO:0003700">
    <property type="term" value="F:DNA-binding transcription factor activity"/>
    <property type="evidence" value="ECO:0007669"/>
    <property type="project" value="InterPro"/>
</dbReference>
<dbReference type="Pfam" id="PF03466">
    <property type="entry name" value="LysR_substrate"/>
    <property type="match status" value="1"/>
</dbReference>
<keyword evidence="3" id="KW-0238">DNA-binding</keyword>
<reference evidence="6 7" key="1">
    <citation type="submission" date="2018-03" db="EMBL/GenBank/DDBJ databases">
        <title>Genome sequencing of Phreatobacter sp.</title>
        <authorList>
            <person name="Kim S.-J."/>
            <person name="Heo J."/>
            <person name="Kwon S.-W."/>
        </authorList>
    </citation>
    <scope>NUCLEOTIDE SEQUENCE [LARGE SCALE GENOMIC DNA]</scope>
    <source>
        <strain evidence="6 7">S-12</strain>
    </source>
</reference>
<evidence type="ECO:0000259" key="5">
    <source>
        <dbReference type="PROSITE" id="PS50931"/>
    </source>
</evidence>
<dbReference type="OrthoDB" id="7260751at2"/>
<dbReference type="InterPro" id="IPR037424">
    <property type="entry name" value="NocR_PBP2"/>
</dbReference>
<dbReference type="SUPFAM" id="SSF53850">
    <property type="entry name" value="Periplasmic binding protein-like II"/>
    <property type="match status" value="1"/>
</dbReference>
<dbReference type="InterPro" id="IPR005119">
    <property type="entry name" value="LysR_subst-bd"/>
</dbReference>
<dbReference type="EMBL" id="CP027668">
    <property type="protein sequence ID" value="AVO45104.1"/>
    <property type="molecule type" value="Genomic_DNA"/>
</dbReference>
<sequence length="299" mass="32733">MNLRQLELLRAVIRCETTVGAARELGLSQPAVSNAVKHLEDQLGFALFERINNRLFPTQEARTLYQDSEPIFAMHTALEARVQDLRENRAGRIRIIATPPLGYGPIPVALQRFLARRPKVRISFDVLRLEDVAEKVELGVSELGFVLGIGDHPALKVEPVYEGRMVCALHRSHPLAGRDVITPADLRDLPFIALERGTRLGTAVRQAFEAAGEPFRHAVEVRYCHTACVLAASGIGVAVVDPFSPAGSGRPDLAVVPFEPATPVSAYVVASRSRPLSRLAGDFLKEVRMALDEATARLP</sequence>
<dbReference type="Pfam" id="PF00126">
    <property type="entry name" value="HTH_1"/>
    <property type="match status" value="1"/>
</dbReference>
<dbReference type="InterPro" id="IPR036390">
    <property type="entry name" value="WH_DNA-bd_sf"/>
</dbReference>
<evidence type="ECO:0000256" key="4">
    <source>
        <dbReference type="ARBA" id="ARBA00023163"/>
    </source>
</evidence>
<dbReference type="GO" id="GO:0043565">
    <property type="term" value="F:sequence-specific DNA binding"/>
    <property type="evidence" value="ECO:0007669"/>
    <property type="project" value="TreeGrafter"/>
</dbReference>
<dbReference type="GO" id="GO:0010628">
    <property type="term" value="P:positive regulation of gene expression"/>
    <property type="evidence" value="ECO:0007669"/>
    <property type="project" value="TreeGrafter"/>
</dbReference>
<dbReference type="CDD" id="cd08415">
    <property type="entry name" value="PBP2_LysR_opines_like"/>
    <property type="match status" value="1"/>
</dbReference>
<dbReference type="RefSeq" id="WP_106748445.1">
    <property type="nucleotide sequence ID" value="NZ_CP027668.1"/>
</dbReference>
<protein>
    <submittedName>
        <fullName evidence="6">Transcriptional regulator</fullName>
    </submittedName>
</protein>